<dbReference type="AlphaFoldDB" id="A0A839R360"/>
<dbReference type="Proteomes" id="UP000568050">
    <property type="component" value="Unassembled WGS sequence"/>
</dbReference>
<organism evidence="3 4">
    <name type="scientific">Helcobacillus massiliensis</name>
    <dbReference type="NCBI Taxonomy" id="521392"/>
    <lineage>
        <taxon>Bacteria</taxon>
        <taxon>Bacillati</taxon>
        <taxon>Actinomycetota</taxon>
        <taxon>Actinomycetes</taxon>
        <taxon>Micrococcales</taxon>
        <taxon>Dermabacteraceae</taxon>
        <taxon>Helcobacillus</taxon>
    </lineage>
</organism>
<evidence type="ECO:0000256" key="1">
    <source>
        <dbReference type="SAM" id="MobiDB-lite"/>
    </source>
</evidence>
<dbReference type="RefSeq" id="WP_183377158.1">
    <property type="nucleotide sequence ID" value="NZ_JACHWP010000013.1"/>
</dbReference>
<accession>A0A839R360</accession>
<feature type="region of interest" description="Disordered" evidence="1">
    <location>
        <begin position="228"/>
        <end position="252"/>
    </location>
</feature>
<keyword evidence="2" id="KW-0812">Transmembrane</keyword>
<protein>
    <submittedName>
        <fullName evidence="3">Uncharacterized protein</fullName>
    </submittedName>
</protein>
<evidence type="ECO:0000313" key="3">
    <source>
        <dbReference type="EMBL" id="MBB3023836.1"/>
    </source>
</evidence>
<keyword evidence="2" id="KW-1133">Transmembrane helix</keyword>
<feature type="transmembrane region" description="Helical" evidence="2">
    <location>
        <begin position="182"/>
        <end position="203"/>
    </location>
</feature>
<sequence>MMGFDIRAILTGTPSATRPFTGGPFLLFPFLFALIASRIVVGKIQSALSGRRTPASPQRPSAPSQRSSARSRRSALRRQSSPVSGADTVDPYSDASPWSSRGNDIGYSRAFEPAPGGAEQWRRGGAEEKTSDPIIRIGDWVTRNKGARTFASLPIAFVLRVFLPTLFFSAAAAFLMPRGAGTSFLALMVLVALGGTLLMAAYYRKAKDQQRKERQSAYLSDNVTQFNEEFGSSDVDSGRLSTSDPDPSWRWG</sequence>
<gene>
    <name evidence="3" type="ORF">FHX50_002139</name>
</gene>
<reference evidence="3 4" key="1">
    <citation type="submission" date="2020-08" db="EMBL/GenBank/DDBJ databases">
        <title>Sequencing the genomes of 1000 actinobacteria strains.</title>
        <authorList>
            <person name="Klenk H.-P."/>
        </authorList>
    </citation>
    <scope>NUCLEOTIDE SEQUENCE [LARGE SCALE GENOMIC DNA]</scope>
    <source>
        <strain evidence="3 4">DSM 23040</strain>
    </source>
</reference>
<feature type="region of interest" description="Disordered" evidence="1">
    <location>
        <begin position="48"/>
        <end position="104"/>
    </location>
</feature>
<comment type="caution">
    <text evidence="3">The sequence shown here is derived from an EMBL/GenBank/DDBJ whole genome shotgun (WGS) entry which is preliminary data.</text>
</comment>
<evidence type="ECO:0000313" key="4">
    <source>
        <dbReference type="Proteomes" id="UP000568050"/>
    </source>
</evidence>
<feature type="transmembrane region" description="Helical" evidence="2">
    <location>
        <begin position="20"/>
        <end position="41"/>
    </location>
</feature>
<keyword evidence="2" id="KW-0472">Membrane</keyword>
<dbReference type="EMBL" id="JACHWP010000013">
    <property type="protein sequence ID" value="MBB3023836.1"/>
    <property type="molecule type" value="Genomic_DNA"/>
</dbReference>
<keyword evidence="4" id="KW-1185">Reference proteome</keyword>
<evidence type="ECO:0000256" key="2">
    <source>
        <dbReference type="SAM" id="Phobius"/>
    </source>
</evidence>
<name>A0A839R360_9MICO</name>
<feature type="transmembrane region" description="Helical" evidence="2">
    <location>
        <begin position="153"/>
        <end position="176"/>
    </location>
</feature>
<feature type="compositionally biased region" description="Low complexity" evidence="1">
    <location>
        <begin position="51"/>
        <end position="68"/>
    </location>
</feature>
<proteinExistence type="predicted"/>